<evidence type="ECO:0000313" key="9">
    <source>
        <dbReference type="Proteomes" id="UP000321577"/>
    </source>
</evidence>
<dbReference type="GO" id="GO:0005886">
    <property type="term" value="C:plasma membrane"/>
    <property type="evidence" value="ECO:0007669"/>
    <property type="project" value="UniProtKB-SubCell"/>
</dbReference>
<gene>
    <name evidence="8" type="ORF">BGE01nite_09810</name>
</gene>
<evidence type="ECO:0000256" key="2">
    <source>
        <dbReference type="ARBA" id="ARBA00022475"/>
    </source>
</evidence>
<keyword evidence="2" id="KW-1003">Cell membrane</keyword>
<dbReference type="EMBL" id="BKAG01000004">
    <property type="protein sequence ID" value="GEP41690.1"/>
    <property type="molecule type" value="Genomic_DNA"/>
</dbReference>
<dbReference type="OrthoDB" id="1121311at2"/>
<evidence type="ECO:0000259" key="7">
    <source>
        <dbReference type="Pfam" id="PF12823"/>
    </source>
</evidence>
<dbReference type="RefSeq" id="WP_146849145.1">
    <property type="nucleotide sequence ID" value="NZ_BKAG01000004.1"/>
</dbReference>
<comment type="subcellular location">
    <subcellularLocation>
        <location evidence="1">Cell membrane</location>
        <topology evidence="1">Multi-pass membrane protein</topology>
    </subcellularLocation>
</comment>
<organism evidence="8 9">
    <name type="scientific">Brevifollis gellanilyticus</name>
    <dbReference type="NCBI Taxonomy" id="748831"/>
    <lineage>
        <taxon>Bacteria</taxon>
        <taxon>Pseudomonadati</taxon>
        <taxon>Verrucomicrobiota</taxon>
        <taxon>Verrucomicrobiia</taxon>
        <taxon>Verrucomicrobiales</taxon>
        <taxon>Verrucomicrobiaceae</taxon>
    </lineage>
</organism>
<dbReference type="Proteomes" id="UP000321577">
    <property type="component" value="Unassembled WGS sequence"/>
</dbReference>
<feature type="transmembrane region" description="Helical" evidence="6">
    <location>
        <begin position="12"/>
        <end position="32"/>
    </location>
</feature>
<keyword evidence="5 6" id="KW-0472">Membrane</keyword>
<comment type="caution">
    <text evidence="8">The sequence shown here is derived from an EMBL/GenBank/DDBJ whole genome shotgun (WGS) entry which is preliminary data.</text>
</comment>
<keyword evidence="3 6" id="KW-0812">Transmembrane</keyword>
<dbReference type="NCBIfam" id="TIGR03954">
    <property type="entry name" value="integ_memb_HG"/>
    <property type="match status" value="1"/>
</dbReference>
<evidence type="ECO:0000256" key="3">
    <source>
        <dbReference type="ARBA" id="ARBA00022692"/>
    </source>
</evidence>
<keyword evidence="4 6" id="KW-1133">Transmembrane helix</keyword>
<proteinExistence type="predicted"/>
<evidence type="ECO:0000313" key="8">
    <source>
        <dbReference type="EMBL" id="GEP41690.1"/>
    </source>
</evidence>
<dbReference type="PANTHER" id="PTHR40077">
    <property type="entry name" value="MEMBRANE PROTEIN-RELATED"/>
    <property type="match status" value="1"/>
</dbReference>
<dbReference type="PANTHER" id="PTHR40077:SF1">
    <property type="entry name" value="MEMBRANE PROTEIN"/>
    <property type="match status" value="1"/>
</dbReference>
<feature type="transmembrane region" description="Helical" evidence="6">
    <location>
        <begin position="38"/>
        <end position="60"/>
    </location>
</feature>
<reference evidence="8 9" key="1">
    <citation type="submission" date="2019-07" db="EMBL/GenBank/DDBJ databases">
        <title>Whole genome shotgun sequence of Brevifollis gellanilyticus NBRC 108608.</title>
        <authorList>
            <person name="Hosoyama A."/>
            <person name="Uohara A."/>
            <person name="Ohji S."/>
            <person name="Ichikawa N."/>
        </authorList>
    </citation>
    <scope>NUCLEOTIDE SEQUENCE [LARGE SCALE GENOMIC DNA]</scope>
    <source>
        <strain evidence="8 9">NBRC 108608</strain>
    </source>
</reference>
<evidence type="ECO:0000256" key="4">
    <source>
        <dbReference type="ARBA" id="ARBA00022989"/>
    </source>
</evidence>
<protein>
    <submittedName>
        <fullName evidence="8">Membrane protein</fullName>
    </submittedName>
</protein>
<keyword evidence="9" id="KW-1185">Reference proteome</keyword>
<sequence length="104" mass="11614">MSFIRWFRFTALAEAVSFLILLGIAMPLKYVWHEPMAVRVVGMLHGVLFVLFCLTLALAMKAGRWSMMRGAGLFLASLVPLLPFWLDARVRTWEAEAEGDGAVG</sequence>
<dbReference type="Pfam" id="PF12823">
    <property type="entry name" value="DUF3817"/>
    <property type="match status" value="1"/>
</dbReference>
<evidence type="ECO:0000256" key="1">
    <source>
        <dbReference type="ARBA" id="ARBA00004651"/>
    </source>
</evidence>
<name>A0A512M4N9_9BACT</name>
<evidence type="ECO:0000256" key="6">
    <source>
        <dbReference type="SAM" id="Phobius"/>
    </source>
</evidence>
<dbReference type="AlphaFoldDB" id="A0A512M4N9"/>
<evidence type="ECO:0000256" key="5">
    <source>
        <dbReference type="ARBA" id="ARBA00023136"/>
    </source>
</evidence>
<dbReference type="InterPro" id="IPR023845">
    <property type="entry name" value="DUF3817_TM"/>
</dbReference>
<accession>A0A512M4N9</accession>
<feature type="domain" description="DUF3817" evidence="7">
    <location>
        <begin position="4"/>
        <end position="91"/>
    </location>
</feature>